<proteinExistence type="predicted"/>
<dbReference type="Proteomes" id="UP001156484">
    <property type="component" value="Chromosome"/>
</dbReference>
<organism evidence="1 2">
    <name type="scientific">Rhodococcus sacchari</name>
    <dbReference type="NCBI Taxonomy" id="2962047"/>
    <lineage>
        <taxon>Bacteria</taxon>
        <taxon>Bacillati</taxon>
        <taxon>Actinomycetota</taxon>
        <taxon>Actinomycetes</taxon>
        <taxon>Mycobacteriales</taxon>
        <taxon>Nocardiaceae</taxon>
        <taxon>Rhodococcus</taxon>
    </lineage>
</organism>
<evidence type="ECO:0000313" key="2">
    <source>
        <dbReference type="Proteomes" id="UP001156484"/>
    </source>
</evidence>
<accession>A0ACD4DC77</accession>
<protein>
    <submittedName>
        <fullName evidence="1">Uncharacterized protein</fullName>
    </submittedName>
</protein>
<gene>
    <name evidence="1" type="ORF">OED52_13185</name>
</gene>
<name>A0ACD4DC77_9NOCA</name>
<evidence type="ECO:0000313" key="1">
    <source>
        <dbReference type="EMBL" id="UYP17634.1"/>
    </source>
</evidence>
<dbReference type="EMBL" id="CP107551">
    <property type="protein sequence ID" value="UYP17634.1"/>
    <property type="molecule type" value="Genomic_DNA"/>
</dbReference>
<sequence>MPSRSVLVRLASTLLLAAAAHSAISAPAAPAATGNTGSGNTAAAAAITALVADDTEAAQAAFPTDFAAVMGYSPIVERGLDSVARLVDPEGDCSAPIPLPEVFESACRVHDLGYDLLRYARATEGELGPDARRRLDSLFARHLDLACRSDPQIALCHPISKIASAAVEFNSWRQGRHSPVPESPLPLVLGAGSALLGLASRRALDPKAALS</sequence>
<keyword evidence="2" id="KW-1185">Reference proteome</keyword>
<reference evidence="1" key="1">
    <citation type="submission" date="2022-10" db="EMBL/GenBank/DDBJ databases">
        <title>Rhodococcus ferula Z13 complete genome.</title>
        <authorList>
            <person name="Long X."/>
            <person name="Zang M."/>
        </authorList>
    </citation>
    <scope>NUCLEOTIDE SEQUENCE</scope>
    <source>
        <strain evidence="1">Z13</strain>
    </source>
</reference>